<dbReference type="CDD" id="cd12365">
    <property type="entry name" value="RRM_RNPS1"/>
    <property type="match status" value="1"/>
</dbReference>
<evidence type="ECO:0000256" key="3">
    <source>
        <dbReference type="ARBA" id="ARBA00022884"/>
    </source>
</evidence>
<dbReference type="InterPro" id="IPR012677">
    <property type="entry name" value="Nucleotide-bd_a/b_plait_sf"/>
</dbReference>
<evidence type="ECO:0000259" key="8">
    <source>
        <dbReference type="PROSITE" id="PS50102"/>
    </source>
</evidence>
<organism evidence="9 10">
    <name type="scientific">Tetrabaena socialis</name>
    <dbReference type="NCBI Taxonomy" id="47790"/>
    <lineage>
        <taxon>Eukaryota</taxon>
        <taxon>Viridiplantae</taxon>
        <taxon>Chlorophyta</taxon>
        <taxon>core chlorophytes</taxon>
        <taxon>Chlorophyceae</taxon>
        <taxon>CS clade</taxon>
        <taxon>Chlamydomonadales</taxon>
        <taxon>Tetrabaenaceae</taxon>
        <taxon>Tetrabaena</taxon>
    </lineage>
</organism>
<dbReference type="AlphaFoldDB" id="A0A2J8A909"/>
<dbReference type="Pfam" id="PF00076">
    <property type="entry name" value="RRM_1"/>
    <property type="match status" value="1"/>
</dbReference>
<evidence type="ECO:0000256" key="1">
    <source>
        <dbReference type="ARBA" id="ARBA00004123"/>
    </source>
</evidence>
<protein>
    <submittedName>
        <fullName evidence="9">Arginine/serine-rich protein 45</fullName>
    </submittedName>
</protein>
<dbReference type="InterPro" id="IPR000504">
    <property type="entry name" value="RRM_dom"/>
</dbReference>
<evidence type="ECO:0000313" key="10">
    <source>
        <dbReference type="Proteomes" id="UP000236333"/>
    </source>
</evidence>
<dbReference type="Proteomes" id="UP000236333">
    <property type="component" value="Unassembled WGS sequence"/>
</dbReference>
<dbReference type="GO" id="GO:0005654">
    <property type="term" value="C:nucleoplasm"/>
    <property type="evidence" value="ECO:0007669"/>
    <property type="project" value="TreeGrafter"/>
</dbReference>
<evidence type="ECO:0000313" key="9">
    <source>
        <dbReference type="EMBL" id="PNH08985.1"/>
    </source>
</evidence>
<feature type="domain" description="RRM" evidence="8">
    <location>
        <begin position="76"/>
        <end position="151"/>
    </location>
</feature>
<feature type="compositionally biased region" description="Basic and acidic residues" evidence="7">
    <location>
        <begin position="43"/>
        <end position="52"/>
    </location>
</feature>
<dbReference type="PANTHER" id="PTHR15481">
    <property type="entry name" value="RIBONUCLEIC ACID BINDING PROTEIN S1"/>
    <property type="match status" value="1"/>
</dbReference>
<keyword evidence="5" id="KW-0539">Nucleus</keyword>
<dbReference type="PROSITE" id="PS50102">
    <property type="entry name" value="RRM"/>
    <property type="match status" value="1"/>
</dbReference>
<evidence type="ECO:0000256" key="2">
    <source>
        <dbReference type="ARBA" id="ARBA00022664"/>
    </source>
</evidence>
<feature type="region of interest" description="Disordered" evidence="7">
    <location>
        <begin position="1"/>
        <end position="75"/>
    </location>
</feature>
<dbReference type="GO" id="GO:0000398">
    <property type="term" value="P:mRNA splicing, via spliceosome"/>
    <property type="evidence" value="ECO:0007669"/>
    <property type="project" value="TreeGrafter"/>
</dbReference>
<reference evidence="9 10" key="1">
    <citation type="journal article" date="2017" name="Mol. Biol. Evol.">
        <title>The 4-celled Tetrabaena socialis nuclear genome reveals the essential components for genetic control of cell number at the origin of multicellularity in the volvocine lineage.</title>
        <authorList>
            <person name="Featherston J."/>
            <person name="Arakaki Y."/>
            <person name="Hanschen E.R."/>
            <person name="Ferris P.J."/>
            <person name="Michod R.E."/>
            <person name="Olson B.J.S.C."/>
            <person name="Nozaki H."/>
            <person name="Durand P.M."/>
        </authorList>
    </citation>
    <scope>NUCLEOTIDE SEQUENCE [LARGE SCALE GENOMIC DNA]</scope>
    <source>
        <strain evidence="9 10">NIES-571</strain>
    </source>
</reference>
<keyword evidence="10" id="KW-1185">Reference proteome</keyword>
<dbReference type="SUPFAM" id="SSF54928">
    <property type="entry name" value="RNA-binding domain, RBD"/>
    <property type="match status" value="1"/>
</dbReference>
<evidence type="ECO:0000256" key="5">
    <source>
        <dbReference type="ARBA" id="ARBA00023242"/>
    </source>
</evidence>
<keyword evidence="3 6" id="KW-0694">RNA-binding</keyword>
<keyword evidence="4" id="KW-0508">mRNA splicing</keyword>
<dbReference type="GO" id="GO:0061574">
    <property type="term" value="C:ASAP complex"/>
    <property type="evidence" value="ECO:0007669"/>
    <property type="project" value="TreeGrafter"/>
</dbReference>
<evidence type="ECO:0000256" key="6">
    <source>
        <dbReference type="PROSITE-ProRule" id="PRU00176"/>
    </source>
</evidence>
<evidence type="ECO:0000256" key="4">
    <source>
        <dbReference type="ARBA" id="ARBA00023187"/>
    </source>
</evidence>
<feature type="compositionally biased region" description="Low complexity" evidence="7">
    <location>
        <begin position="1"/>
        <end position="37"/>
    </location>
</feature>
<accession>A0A2J8A909</accession>
<dbReference type="Gene3D" id="3.30.70.330">
    <property type="match status" value="1"/>
</dbReference>
<name>A0A2J8A909_9CHLO</name>
<comment type="subcellular location">
    <subcellularLocation>
        <location evidence="1">Nucleus</location>
    </subcellularLocation>
</comment>
<gene>
    <name evidence="9" type="ORF">TSOC_004436</name>
</gene>
<proteinExistence type="predicted"/>
<dbReference type="SMART" id="SM00360">
    <property type="entry name" value="RRM"/>
    <property type="match status" value="1"/>
</dbReference>
<keyword evidence="2" id="KW-0507">mRNA processing</keyword>
<dbReference type="InterPro" id="IPR034201">
    <property type="entry name" value="RNPS1_RRM"/>
</dbReference>
<comment type="caution">
    <text evidence="9">The sequence shown here is derived from an EMBL/GenBank/DDBJ whole genome shotgun (WGS) entry which is preliminary data.</text>
</comment>
<dbReference type="PANTHER" id="PTHR15481:SF0">
    <property type="entry name" value="LD23870P-RELATED"/>
    <property type="match status" value="1"/>
</dbReference>
<sequence length="177" mass="18521">MGSSSESSSSSGSSSSSSGSGSQSSGSHSSGSSPSRSKSPRAAPREGAEEPKANGGRQPSPAPKAPKEQGTDGGVTRLVVGNLTRNVTEDHIREIFGCYGTLKSIDLAIDRAVNLPRGFAHIEFEAREDAEKALDFMNNGQIDGNIVKVNFILLPKKRSPGPQTFPPRTCVAVCCMQ</sequence>
<evidence type="ECO:0000256" key="7">
    <source>
        <dbReference type="SAM" id="MobiDB-lite"/>
    </source>
</evidence>
<dbReference type="GO" id="GO:0003723">
    <property type="term" value="F:RNA binding"/>
    <property type="evidence" value="ECO:0007669"/>
    <property type="project" value="UniProtKB-UniRule"/>
</dbReference>
<dbReference type="InterPro" id="IPR035979">
    <property type="entry name" value="RBD_domain_sf"/>
</dbReference>
<dbReference type="OrthoDB" id="252020at2759"/>
<dbReference type="GO" id="GO:0005737">
    <property type="term" value="C:cytoplasm"/>
    <property type="evidence" value="ECO:0007669"/>
    <property type="project" value="TreeGrafter"/>
</dbReference>
<dbReference type="EMBL" id="PGGS01000109">
    <property type="protein sequence ID" value="PNH08985.1"/>
    <property type="molecule type" value="Genomic_DNA"/>
</dbReference>